<dbReference type="FunFam" id="3.40.50.300:FF:000287">
    <property type="entry name" value="Multidrug ABC transporter ATP-binding protein"/>
    <property type="match status" value="1"/>
</dbReference>
<feature type="transmembrane region" description="Helical" evidence="9">
    <location>
        <begin position="284"/>
        <end position="308"/>
    </location>
</feature>
<dbReference type="GO" id="GO:0015421">
    <property type="term" value="F:ABC-type oligopeptide transporter activity"/>
    <property type="evidence" value="ECO:0007669"/>
    <property type="project" value="TreeGrafter"/>
</dbReference>
<feature type="domain" description="ABC transmembrane type-1" evidence="11">
    <location>
        <begin position="51"/>
        <end position="344"/>
    </location>
</feature>
<feature type="transmembrane region" description="Helical" evidence="9">
    <location>
        <begin position="203"/>
        <end position="220"/>
    </location>
</feature>
<dbReference type="GO" id="GO:0005886">
    <property type="term" value="C:plasma membrane"/>
    <property type="evidence" value="ECO:0007669"/>
    <property type="project" value="UniProtKB-SubCell"/>
</dbReference>
<dbReference type="PROSITE" id="PS50929">
    <property type="entry name" value="ABC_TM1F"/>
    <property type="match status" value="1"/>
</dbReference>
<evidence type="ECO:0000256" key="7">
    <source>
        <dbReference type="ARBA" id="ARBA00022989"/>
    </source>
</evidence>
<feature type="domain" description="ABC transporter" evidence="10">
    <location>
        <begin position="377"/>
        <end position="610"/>
    </location>
</feature>
<keyword evidence="13" id="KW-1185">Reference proteome</keyword>
<dbReference type="Gene3D" id="3.40.50.300">
    <property type="entry name" value="P-loop containing nucleotide triphosphate hydrolases"/>
    <property type="match status" value="1"/>
</dbReference>
<evidence type="ECO:0000256" key="6">
    <source>
        <dbReference type="ARBA" id="ARBA00022840"/>
    </source>
</evidence>
<dbReference type="GO" id="GO:0005524">
    <property type="term" value="F:ATP binding"/>
    <property type="evidence" value="ECO:0007669"/>
    <property type="project" value="UniProtKB-KW"/>
</dbReference>
<accession>A0A2T0LBV4</accession>
<gene>
    <name evidence="12" type="ORF">CLV97_12817</name>
</gene>
<keyword evidence="2" id="KW-0813">Transport</keyword>
<evidence type="ECO:0000256" key="4">
    <source>
        <dbReference type="ARBA" id="ARBA00022692"/>
    </source>
</evidence>
<sequence>MSGQKRTQGPGGRGFGHGAALMMAGQKAKNFKGTLWRLLAYLKPFRLQLSAVIVAATLSTVFMILGPKLTGDAITKLFEGSFAKLKGIPGAAIDFHGIAQILILIAGLYVFSSLFSYIQQYLMATVAQKTVYHLRQEVNEKLKKLPLKYYDGHPHGETLSRVTNDIDLIGTTLQQSMAQFITSFVTIVGIIIMMLTISPLLTVISIASLSMSIFFMRPILKRSQKRFADQQRTLGELNGHIEETYTGHQIVKAFGREKKAIERFDEVNEQLYDAGRAAQFISGIIMPLMLFVGNFGYVMICVFGGILVTQRAISIGDIHAFISYSRQFSQPVTQTANIANIIQATIAAAERVFELLDEEEEVAETAASALTRAKGAVTFDHVSFSYGDEPLIEDMNIDVKPGQTVAIVGPTGAGKTTLINLLMRFYDVRSGSIKIDGIDIRELSRENLRATFGMVLQDTWLFNGTIKENIAYGKDGATDAEIFAAAKAACADHFIRTLPDGYDTVINEEASNISQGQKQLLTIARAILADPPIMILDEATSNVDTRTELLIQQAMNRLMEGRTSFVIAHRLSTIRNADLILVMDQGKVVEQGTHHELLKANGFYADLYNSQFPNKTAV</sequence>
<dbReference type="GO" id="GO:0016887">
    <property type="term" value="F:ATP hydrolysis activity"/>
    <property type="evidence" value="ECO:0007669"/>
    <property type="project" value="InterPro"/>
</dbReference>
<dbReference type="PANTHER" id="PTHR43394">
    <property type="entry name" value="ATP-DEPENDENT PERMEASE MDL1, MITOCHONDRIAL"/>
    <property type="match status" value="1"/>
</dbReference>
<evidence type="ECO:0000256" key="9">
    <source>
        <dbReference type="SAM" id="Phobius"/>
    </source>
</evidence>
<dbReference type="Pfam" id="PF00664">
    <property type="entry name" value="ABC_membrane"/>
    <property type="match status" value="1"/>
</dbReference>
<evidence type="ECO:0000259" key="10">
    <source>
        <dbReference type="PROSITE" id="PS50893"/>
    </source>
</evidence>
<evidence type="ECO:0000256" key="1">
    <source>
        <dbReference type="ARBA" id="ARBA00004651"/>
    </source>
</evidence>
<comment type="caution">
    <text evidence="12">The sequence shown here is derived from an EMBL/GenBank/DDBJ whole genome shotgun (WGS) entry which is preliminary data.</text>
</comment>
<feature type="transmembrane region" description="Helical" evidence="9">
    <location>
        <begin position="98"/>
        <end position="118"/>
    </location>
</feature>
<dbReference type="FunFam" id="1.20.1560.10:FF:000011">
    <property type="entry name" value="Multidrug ABC transporter ATP-binding protein"/>
    <property type="match status" value="1"/>
</dbReference>
<keyword evidence="4 9" id="KW-0812">Transmembrane</keyword>
<keyword evidence="3" id="KW-1003">Cell membrane</keyword>
<reference evidence="12 13" key="1">
    <citation type="submission" date="2018-03" db="EMBL/GenBank/DDBJ databases">
        <title>Genomic Encyclopedia of Archaeal and Bacterial Type Strains, Phase II (KMG-II): from individual species to whole genera.</title>
        <authorList>
            <person name="Goeker M."/>
        </authorList>
    </citation>
    <scope>NUCLEOTIDE SEQUENCE [LARGE SCALE GENOMIC DNA]</scope>
    <source>
        <strain evidence="12 13">DSM 44946</strain>
    </source>
</reference>
<proteinExistence type="predicted"/>
<dbReference type="InterPro" id="IPR036640">
    <property type="entry name" value="ABC1_TM_sf"/>
</dbReference>
<keyword evidence="5" id="KW-0547">Nucleotide-binding</keyword>
<dbReference type="SMART" id="SM00382">
    <property type="entry name" value="AAA"/>
    <property type="match status" value="1"/>
</dbReference>
<dbReference type="SUPFAM" id="SSF90123">
    <property type="entry name" value="ABC transporter transmembrane region"/>
    <property type="match status" value="1"/>
</dbReference>
<dbReference type="InterPro" id="IPR003439">
    <property type="entry name" value="ABC_transporter-like_ATP-bd"/>
</dbReference>
<dbReference type="InterPro" id="IPR027417">
    <property type="entry name" value="P-loop_NTPase"/>
</dbReference>
<evidence type="ECO:0000256" key="8">
    <source>
        <dbReference type="ARBA" id="ARBA00023136"/>
    </source>
</evidence>
<keyword evidence="6 12" id="KW-0067">ATP-binding</keyword>
<dbReference type="InterPro" id="IPR017871">
    <property type="entry name" value="ABC_transporter-like_CS"/>
</dbReference>
<evidence type="ECO:0000256" key="5">
    <source>
        <dbReference type="ARBA" id="ARBA00022741"/>
    </source>
</evidence>
<evidence type="ECO:0000256" key="2">
    <source>
        <dbReference type="ARBA" id="ARBA00022448"/>
    </source>
</evidence>
<feature type="transmembrane region" description="Helical" evidence="9">
    <location>
        <begin position="47"/>
        <end position="66"/>
    </location>
</feature>
<evidence type="ECO:0000256" key="3">
    <source>
        <dbReference type="ARBA" id="ARBA00022475"/>
    </source>
</evidence>
<protein>
    <submittedName>
        <fullName evidence="12">ATP-binding cassette subfamily B protein</fullName>
    </submittedName>
</protein>
<dbReference type="InterPro" id="IPR003593">
    <property type="entry name" value="AAA+_ATPase"/>
</dbReference>
<dbReference type="PANTHER" id="PTHR43394:SF1">
    <property type="entry name" value="ATP-BINDING CASSETTE SUB-FAMILY B MEMBER 10, MITOCHONDRIAL"/>
    <property type="match status" value="1"/>
</dbReference>
<dbReference type="Pfam" id="PF00005">
    <property type="entry name" value="ABC_tran"/>
    <property type="match status" value="1"/>
</dbReference>
<comment type="subcellular location">
    <subcellularLocation>
        <location evidence="1">Cell membrane</location>
        <topology evidence="1">Multi-pass membrane protein</topology>
    </subcellularLocation>
</comment>
<feature type="transmembrane region" description="Helical" evidence="9">
    <location>
        <begin position="177"/>
        <end position="197"/>
    </location>
</feature>
<dbReference type="SUPFAM" id="SSF52540">
    <property type="entry name" value="P-loop containing nucleoside triphosphate hydrolases"/>
    <property type="match status" value="1"/>
</dbReference>
<evidence type="ECO:0000313" key="12">
    <source>
        <dbReference type="EMBL" id="PRX39181.1"/>
    </source>
</evidence>
<name>A0A2T0LBV4_9BACL</name>
<dbReference type="Proteomes" id="UP000237797">
    <property type="component" value="Unassembled WGS sequence"/>
</dbReference>
<dbReference type="PROSITE" id="PS50893">
    <property type="entry name" value="ABC_TRANSPORTER_2"/>
    <property type="match status" value="1"/>
</dbReference>
<dbReference type="AlphaFoldDB" id="A0A2T0LBV4"/>
<dbReference type="InterPro" id="IPR011527">
    <property type="entry name" value="ABC1_TM_dom"/>
</dbReference>
<dbReference type="RefSeq" id="WP_106346288.1">
    <property type="nucleotide sequence ID" value="NZ_PVNE01000028.1"/>
</dbReference>
<dbReference type="OrthoDB" id="9770415at2"/>
<evidence type="ECO:0000259" key="11">
    <source>
        <dbReference type="PROSITE" id="PS50929"/>
    </source>
</evidence>
<keyword evidence="8 9" id="KW-0472">Membrane</keyword>
<dbReference type="EMBL" id="PVNE01000028">
    <property type="protein sequence ID" value="PRX39181.1"/>
    <property type="molecule type" value="Genomic_DNA"/>
</dbReference>
<dbReference type="CDD" id="cd18547">
    <property type="entry name" value="ABC_6TM_Tm288_like"/>
    <property type="match status" value="1"/>
</dbReference>
<evidence type="ECO:0000313" key="13">
    <source>
        <dbReference type="Proteomes" id="UP000237797"/>
    </source>
</evidence>
<organism evidence="12 13">
    <name type="scientific">Planifilum fimeticola</name>
    <dbReference type="NCBI Taxonomy" id="201975"/>
    <lineage>
        <taxon>Bacteria</taxon>
        <taxon>Bacillati</taxon>
        <taxon>Bacillota</taxon>
        <taxon>Bacilli</taxon>
        <taxon>Bacillales</taxon>
        <taxon>Thermoactinomycetaceae</taxon>
        <taxon>Planifilum</taxon>
    </lineage>
</organism>
<dbReference type="PROSITE" id="PS00211">
    <property type="entry name" value="ABC_TRANSPORTER_1"/>
    <property type="match status" value="1"/>
</dbReference>
<keyword evidence="7 9" id="KW-1133">Transmembrane helix</keyword>
<dbReference type="InterPro" id="IPR039421">
    <property type="entry name" value="Type_1_exporter"/>
</dbReference>
<dbReference type="Gene3D" id="1.20.1560.10">
    <property type="entry name" value="ABC transporter type 1, transmembrane domain"/>
    <property type="match status" value="1"/>
</dbReference>